<comment type="similarity">
    <text evidence="1">Belongs to the tpcK family.</text>
</comment>
<accession>A0ABR4LFK1</accession>
<name>A0ABR4LFK1_9EURO</name>
<sequence length="130" mass="14983">MSLCLTICGYKKPGLGDEEYRDYMLHTHGPLVQGLMEQYGIKRWTMTHNLPSTRAQMSRLFDPQFANVADYDAFVQIFFDDVEDFVRMKADPYFLATVTPDHENFADTKRSRMTIGVVHDLLVDGKAVRN</sequence>
<dbReference type="Gene3D" id="3.30.70.100">
    <property type="match status" value="1"/>
</dbReference>
<dbReference type="EMBL" id="JBFXLQ010000056">
    <property type="protein sequence ID" value="KAL2863147.1"/>
    <property type="molecule type" value="Genomic_DNA"/>
</dbReference>
<evidence type="ECO:0000259" key="2">
    <source>
        <dbReference type="Pfam" id="PF07110"/>
    </source>
</evidence>
<comment type="caution">
    <text evidence="3">The sequence shown here is derived from an EMBL/GenBank/DDBJ whole genome shotgun (WGS) entry which is preliminary data.</text>
</comment>
<keyword evidence="4" id="KW-1185">Reference proteome</keyword>
<reference evidence="3 4" key="1">
    <citation type="submission" date="2024-07" db="EMBL/GenBank/DDBJ databases">
        <title>Section-level genome sequencing and comparative genomics of Aspergillus sections Usti and Cavernicolus.</title>
        <authorList>
            <consortium name="Lawrence Berkeley National Laboratory"/>
            <person name="Nybo J.L."/>
            <person name="Vesth T.C."/>
            <person name="Theobald S."/>
            <person name="Frisvad J.C."/>
            <person name="Larsen T.O."/>
            <person name="Kjaerboelling I."/>
            <person name="Rothschild-Mancinelli K."/>
            <person name="Lyhne E.K."/>
            <person name="Kogle M.E."/>
            <person name="Barry K."/>
            <person name="Clum A."/>
            <person name="Na H."/>
            <person name="Ledsgaard L."/>
            <person name="Lin J."/>
            <person name="Lipzen A."/>
            <person name="Kuo A."/>
            <person name="Riley R."/>
            <person name="Mondo S."/>
            <person name="Labutti K."/>
            <person name="Haridas S."/>
            <person name="Pangalinan J."/>
            <person name="Salamov A.A."/>
            <person name="Simmons B.A."/>
            <person name="Magnuson J.K."/>
            <person name="Chen J."/>
            <person name="Drula E."/>
            <person name="Henrissat B."/>
            <person name="Wiebenga A."/>
            <person name="Lubbers R.J."/>
            <person name="Gomes A.C."/>
            <person name="Macurrencykelacurrency M.R."/>
            <person name="Stajich J."/>
            <person name="Grigoriev I.V."/>
            <person name="Mortensen U.H."/>
            <person name="De Vries R.P."/>
            <person name="Baker S.E."/>
            <person name="Andersen M.R."/>
        </authorList>
    </citation>
    <scope>NUCLEOTIDE SEQUENCE [LARGE SCALE GENOMIC DNA]</scope>
    <source>
        <strain evidence="3 4">CBS 449.75</strain>
    </source>
</reference>
<dbReference type="InterPro" id="IPR011008">
    <property type="entry name" value="Dimeric_a/b-barrel"/>
</dbReference>
<dbReference type="Proteomes" id="UP001610432">
    <property type="component" value="Unassembled WGS sequence"/>
</dbReference>
<dbReference type="RefSeq" id="XP_070882126.1">
    <property type="nucleotide sequence ID" value="XM_071030204.1"/>
</dbReference>
<evidence type="ECO:0000256" key="1">
    <source>
        <dbReference type="ARBA" id="ARBA00005986"/>
    </source>
</evidence>
<protein>
    <submittedName>
        <fullName evidence="3">EthD domain-containing protein</fullName>
    </submittedName>
</protein>
<evidence type="ECO:0000313" key="4">
    <source>
        <dbReference type="Proteomes" id="UP001610432"/>
    </source>
</evidence>
<gene>
    <name evidence="3" type="ORF">BJX67DRAFT_364565</name>
</gene>
<organism evidence="3 4">
    <name type="scientific">Aspergillus lucknowensis</name>
    <dbReference type="NCBI Taxonomy" id="176173"/>
    <lineage>
        <taxon>Eukaryota</taxon>
        <taxon>Fungi</taxon>
        <taxon>Dikarya</taxon>
        <taxon>Ascomycota</taxon>
        <taxon>Pezizomycotina</taxon>
        <taxon>Eurotiomycetes</taxon>
        <taxon>Eurotiomycetidae</taxon>
        <taxon>Eurotiales</taxon>
        <taxon>Aspergillaceae</taxon>
        <taxon>Aspergillus</taxon>
        <taxon>Aspergillus subgen. Nidulantes</taxon>
    </lineage>
</organism>
<evidence type="ECO:0000313" key="3">
    <source>
        <dbReference type="EMBL" id="KAL2863147.1"/>
    </source>
</evidence>
<proteinExistence type="inferred from homology"/>
<dbReference type="SUPFAM" id="SSF54909">
    <property type="entry name" value="Dimeric alpha+beta barrel"/>
    <property type="match status" value="1"/>
</dbReference>
<feature type="domain" description="EthD" evidence="2">
    <location>
        <begin position="12"/>
        <end position="108"/>
    </location>
</feature>
<dbReference type="Pfam" id="PF07110">
    <property type="entry name" value="EthD"/>
    <property type="match status" value="1"/>
</dbReference>
<dbReference type="GeneID" id="98145276"/>
<dbReference type="InterPro" id="IPR009799">
    <property type="entry name" value="EthD_dom"/>
</dbReference>